<evidence type="ECO:0000313" key="5">
    <source>
        <dbReference type="EMBL" id="MDQ0513892.1"/>
    </source>
</evidence>
<comment type="caution">
    <text evidence="5">The sequence shown here is derived from an EMBL/GenBank/DDBJ whole genome shotgun (WGS) entry which is preliminary data.</text>
</comment>
<dbReference type="InterPro" id="IPR009014">
    <property type="entry name" value="Transketo_C/PFOR_II"/>
</dbReference>
<evidence type="ECO:0000256" key="3">
    <source>
        <dbReference type="ARBA" id="ARBA00023052"/>
    </source>
</evidence>
<sequence>MADKKTLNLIGAVTDALDLALEKDQNVLLYGEDCGYEGGVFRATATLQSKYGETRVLDAPIAEAAIVGMAGGLALAGKKPVVEIQFDGFSYPAFQQLFCQVARYRNRSRGRWAMPIVVRVPMGGGIRALEHHSEALEAIYAAHPGIKVVYPSSPYDAKGLLLAAIESKDPILFLEPKKLYRAFKQEVPAGYYTVEIGKANVIKEGSDITLVSYGSTLHEGIAAVKELGDNIDVEIIDLRTISPLDWDTVLASVRKTGKLLVAIEAVKSFSAAAEIVTRATEECFYDLKAAPVRLTGYDIIVPYARGEKYHTVTKDDISKALKKLAEL</sequence>
<dbReference type="SUPFAM" id="SSF52922">
    <property type="entry name" value="TK C-terminal domain-like"/>
    <property type="match status" value="1"/>
</dbReference>
<evidence type="ECO:0000256" key="2">
    <source>
        <dbReference type="ARBA" id="ARBA00023002"/>
    </source>
</evidence>
<feature type="domain" description="Transketolase-like pyrimidine-binding" evidence="4">
    <location>
        <begin position="7"/>
        <end position="182"/>
    </location>
</feature>
<dbReference type="InterPro" id="IPR033248">
    <property type="entry name" value="Transketolase_C"/>
</dbReference>
<dbReference type="InterPro" id="IPR005475">
    <property type="entry name" value="Transketolase-like_Pyr-bd"/>
</dbReference>
<protein>
    <submittedName>
        <fullName evidence="5">Pyruvate dehydrogenase E1 component beta subunit</fullName>
        <ecNumber evidence="5">1.2.4.1</ecNumber>
    </submittedName>
</protein>
<dbReference type="PANTHER" id="PTHR43257:SF2">
    <property type="entry name" value="PYRUVATE DEHYDROGENASE E1 COMPONENT SUBUNIT BETA"/>
    <property type="match status" value="1"/>
</dbReference>
<keyword evidence="5" id="KW-0670">Pyruvate</keyword>
<proteinExistence type="predicted"/>
<keyword evidence="6" id="KW-1185">Reference proteome</keyword>
<dbReference type="SUPFAM" id="SSF52518">
    <property type="entry name" value="Thiamin diphosphate-binding fold (THDP-binding)"/>
    <property type="match status" value="1"/>
</dbReference>
<dbReference type="Gene3D" id="3.40.50.920">
    <property type="match status" value="1"/>
</dbReference>
<dbReference type="Proteomes" id="UP001240643">
    <property type="component" value="Unassembled WGS sequence"/>
</dbReference>
<organism evidence="5 6">
    <name type="scientific">Mycoplasmoides fastidiosum</name>
    <dbReference type="NCBI Taxonomy" id="92758"/>
    <lineage>
        <taxon>Bacteria</taxon>
        <taxon>Bacillati</taxon>
        <taxon>Mycoplasmatota</taxon>
        <taxon>Mycoplasmoidales</taxon>
        <taxon>Mycoplasmoidaceae</taxon>
        <taxon>Mycoplasmoides</taxon>
    </lineage>
</organism>
<accession>A0ABU0LYV6</accession>
<dbReference type="SMART" id="SM00861">
    <property type="entry name" value="Transket_pyr"/>
    <property type="match status" value="1"/>
</dbReference>
<dbReference type="GO" id="GO:0004739">
    <property type="term" value="F:pyruvate dehydrogenase (acetyl-transferring) activity"/>
    <property type="evidence" value="ECO:0007669"/>
    <property type="project" value="UniProtKB-EC"/>
</dbReference>
<evidence type="ECO:0000259" key="4">
    <source>
        <dbReference type="SMART" id="SM00861"/>
    </source>
</evidence>
<dbReference type="Pfam" id="PF02779">
    <property type="entry name" value="Transket_pyr"/>
    <property type="match status" value="1"/>
</dbReference>
<gene>
    <name evidence="5" type="ORF">J2Z62_000330</name>
</gene>
<comment type="cofactor">
    <cofactor evidence="1">
        <name>thiamine diphosphate</name>
        <dbReference type="ChEBI" id="CHEBI:58937"/>
    </cofactor>
</comment>
<reference evidence="5" key="1">
    <citation type="submission" date="2023-07" db="EMBL/GenBank/DDBJ databases">
        <title>Genomic Encyclopedia of Type Strains, Phase IV (KMG-IV): sequencing the most valuable type-strain genomes for metagenomic binning, comparative biology and taxonomic classification.</title>
        <authorList>
            <person name="Goeker M."/>
        </authorList>
    </citation>
    <scope>NUCLEOTIDE SEQUENCE [LARGE SCALE GENOMIC DNA]</scope>
    <source>
        <strain evidence="5">DSM 21204</strain>
    </source>
</reference>
<dbReference type="Pfam" id="PF02780">
    <property type="entry name" value="Transketolase_C"/>
    <property type="match status" value="1"/>
</dbReference>
<keyword evidence="3" id="KW-0786">Thiamine pyrophosphate</keyword>
<dbReference type="RefSeq" id="WP_256547414.1">
    <property type="nucleotide sequence ID" value="NZ_CP101809.1"/>
</dbReference>
<keyword evidence="2 5" id="KW-0560">Oxidoreductase</keyword>
<evidence type="ECO:0000313" key="6">
    <source>
        <dbReference type="Proteomes" id="UP001240643"/>
    </source>
</evidence>
<dbReference type="EC" id="1.2.4.1" evidence="5"/>
<dbReference type="EMBL" id="JAUSWO010000001">
    <property type="protein sequence ID" value="MDQ0513892.1"/>
    <property type="molecule type" value="Genomic_DNA"/>
</dbReference>
<dbReference type="CDD" id="cd07036">
    <property type="entry name" value="TPP_PYR_E1-PDHc-beta_like"/>
    <property type="match status" value="1"/>
</dbReference>
<dbReference type="PANTHER" id="PTHR43257">
    <property type="entry name" value="PYRUVATE DEHYDROGENASE E1 COMPONENT BETA SUBUNIT"/>
    <property type="match status" value="1"/>
</dbReference>
<name>A0ABU0LYV6_9BACT</name>
<dbReference type="InterPro" id="IPR029061">
    <property type="entry name" value="THDP-binding"/>
</dbReference>
<evidence type="ECO:0000256" key="1">
    <source>
        <dbReference type="ARBA" id="ARBA00001964"/>
    </source>
</evidence>
<dbReference type="Gene3D" id="3.40.50.970">
    <property type="match status" value="1"/>
</dbReference>